<dbReference type="InterPro" id="IPR000719">
    <property type="entry name" value="Prot_kinase_dom"/>
</dbReference>
<dbReference type="PANTHER" id="PTHR11042">
    <property type="entry name" value="EUKARYOTIC TRANSLATION INITIATION FACTOR 2-ALPHA KINASE EIF2-ALPHA KINASE -RELATED"/>
    <property type="match status" value="1"/>
</dbReference>
<evidence type="ECO:0000256" key="10">
    <source>
        <dbReference type="PIRSR" id="PIRSR000660-1"/>
    </source>
</evidence>
<feature type="compositionally biased region" description="Polar residues" evidence="13">
    <location>
        <begin position="408"/>
        <end position="419"/>
    </location>
</feature>
<evidence type="ECO:0000256" key="5">
    <source>
        <dbReference type="ARBA" id="ARBA00022777"/>
    </source>
</evidence>
<dbReference type="InterPro" id="IPR016255">
    <property type="entry name" value="Gcn2"/>
</dbReference>
<dbReference type="GO" id="GO:0000077">
    <property type="term" value="P:DNA damage checkpoint signaling"/>
    <property type="evidence" value="ECO:0007669"/>
    <property type="project" value="InterPro"/>
</dbReference>
<reference evidence="16 17" key="1">
    <citation type="submission" date="2015-12" db="EMBL/GenBank/DDBJ databases">
        <title>Dictyostelia acquired genes for synthesis and detection of signals that induce cell-type specialization by lateral gene transfer from prokaryotes.</title>
        <authorList>
            <person name="Gloeckner G."/>
            <person name="Schaap P."/>
        </authorList>
    </citation>
    <scope>NUCLEOTIDE SEQUENCE [LARGE SCALE GENOMIC DNA]</scope>
    <source>
        <strain evidence="16 17">TK</strain>
    </source>
</reference>
<evidence type="ECO:0000256" key="3">
    <source>
        <dbReference type="ARBA" id="ARBA00022679"/>
    </source>
</evidence>
<dbReference type="SUPFAM" id="SSF54495">
    <property type="entry name" value="UBC-like"/>
    <property type="match status" value="1"/>
</dbReference>
<dbReference type="Gene3D" id="3.10.110.10">
    <property type="entry name" value="Ubiquitin Conjugating Enzyme"/>
    <property type="match status" value="1"/>
</dbReference>
<evidence type="ECO:0000256" key="11">
    <source>
        <dbReference type="PIRSR" id="PIRSR000660-2"/>
    </source>
</evidence>
<accession>A0A151ZBJ4</accession>
<comment type="catalytic activity">
    <reaction evidence="9">
        <text>L-seryl-[protein] + ATP = O-phospho-L-seryl-[protein] + ADP + H(+)</text>
        <dbReference type="Rhea" id="RHEA:17989"/>
        <dbReference type="Rhea" id="RHEA-COMP:9863"/>
        <dbReference type="Rhea" id="RHEA-COMP:11604"/>
        <dbReference type="ChEBI" id="CHEBI:15378"/>
        <dbReference type="ChEBI" id="CHEBI:29999"/>
        <dbReference type="ChEBI" id="CHEBI:30616"/>
        <dbReference type="ChEBI" id="CHEBI:83421"/>
        <dbReference type="ChEBI" id="CHEBI:456216"/>
        <dbReference type="EC" id="2.7.11.1"/>
    </reaction>
</comment>
<sequence>MPKNNNNNNPPPTSGGKVDPNSSIDKILESIMSSDDEETLAKKQKTLIKSDKKKMKKEREREMKIQLKEQQSMEIEVLQAIFQDDFLTMDPQQNKQTLKSVEDQQAFVKENIRFRISLKPYVGDGDDWFVAVYLVVGFPEKYPNVIPNIQVLPFKGLTQKQALIKGLEGRLKEIAATKLGDQMIFDLCETVKEFLNENNDKPTQSFHQLMMDAKKSAVTSSLNGGAVSPSQMTGSGKVTEWDRTLEESQLKEQRKNFRLQKSLQRAEWEKERKKAIIEQFTTNNQQTNDNPHSETATTSQQQQQKNNDKTIDKQQTMILHLLRLLSQNDHSNISNDQIKILGIQLVQLGILKPNQLTLLNTNNTNGNQIYQQVFQEYFSKPLQEIKTKTKNNDKLLNKFWDVLSLNPKQLQGGNQQGGTITPPGGERPSNDSILLDNPALTNPNKSSSRYLNDFEELELLGRGGFGQVVKVRNNLDGRFYAVKKIKLNSNQNQNKRILREVITLSRLHHQHVVRYYQAWVEGGEGFNEKLSLPKNFNDGDEFSDDEDEDDISDEEDESDEESSGEVSEDEEDEESEEDSSSEMSSDVESDQDSSESQSDEENSDEEMSFSDMLFQHQNAQKHFELDLTDNSYSFLHSDSGFLIQDFDLPKNSRTTSKSMQSHTSSSSRPSGGRNKKSPKKNKKNQKEKSQEKKKKSKKSSSACLYIQMEYCQKILRDLTERGMSADDDEIWKLFRQIVEGMAYVHSQKIIHRDLKPSNIFFDSCGDIKIGDFGLAIAKDISKNRQNIQNSTSSTSSQSTSGSGITAINISSNSNNNNASPSSLHGSSVTKQEYFENDISFVADNQHTAKVGTLFYTSPEQEAGTSGDGGYDDKVDMYSLGIVFFEMWYVFSTGHERVIVLNDLRNKAKFPEEFERNHPRQAKLIRWLTEKDPLKRPSAQELLQSDLMPPKMEDEIIKNSIRLVTNPTNQFYSTMLNSLFSPYHQHLHSHLYQQPSLSNLSSRQSLFSNLDVLKLNELINDQLVSIFKKHNSNNLVTPQMSLLIDWENSSGDLSSSNTTTPITTSTNTKTTPQKPDSANIAKGKSIFMDDRGQLFEFRFDLRSSFKQHLLNNLIMLKNNSSSYNHSLEEILAQDSASSSSVSSVNDNNQKIYSIEEILDSLSKLPLKRYEIGKVYRKPQIVGKLPKELSQCCFDIIGSSLLISDAQVIKVTCEVFDQLPSMSSTYYVRLNHYGVVEYMWKCVGIQDEKEKLEISQVLSQLLRQPWTHIKKILLDRLKLSVKTVERLANWVLVKGSINDVIKKLETSSLSNPLLGSSAQGNVRISSTFTDFLDEMKQLAIYFEKLQIPSNRVVFDLGYVYFEQMYYSQGLLFQVILKEEDHKQECMAVGGRYDTTLQELIKLNGSQNGLSVVTSQSPDSQVPIVGLSIALDKIYQKEKDHYMMLRQNTMSMVAQCPTHRFSTPDIFICSLGPNLYYERICILNELSNAGLKAETMYMENPSPEEQIDVAMSSGAVFIITVKEKGSKKLVKIKNLDKKSEIDLEIKSRDEIVKSFAGYNFSLRNKLK</sequence>
<evidence type="ECO:0000259" key="14">
    <source>
        <dbReference type="PROSITE" id="PS50011"/>
    </source>
</evidence>
<dbReference type="Pfam" id="PF05773">
    <property type="entry name" value="RWD"/>
    <property type="match status" value="1"/>
</dbReference>
<evidence type="ECO:0000256" key="7">
    <source>
        <dbReference type="ARBA" id="ARBA00037982"/>
    </source>
</evidence>
<feature type="binding site" evidence="11">
    <location>
        <position position="483"/>
    </location>
    <ligand>
        <name>ATP</name>
        <dbReference type="ChEBI" id="CHEBI:30616"/>
    </ligand>
</feature>
<dbReference type="GO" id="GO:0005634">
    <property type="term" value="C:nucleus"/>
    <property type="evidence" value="ECO:0007669"/>
    <property type="project" value="TreeGrafter"/>
</dbReference>
<dbReference type="PROSITE" id="PS00107">
    <property type="entry name" value="PROTEIN_KINASE_ATP"/>
    <property type="match status" value="1"/>
</dbReference>
<keyword evidence="5" id="KW-0418">Kinase</keyword>
<feature type="region of interest" description="Disordered" evidence="13">
    <location>
        <begin position="1053"/>
        <end position="1078"/>
    </location>
</feature>
<dbReference type="FunFam" id="3.10.110.10:FF:000050">
    <property type="entry name" value="eIF-2-alpha kinase GCN2"/>
    <property type="match status" value="1"/>
</dbReference>
<feature type="region of interest" description="Disordered" evidence="13">
    <location>
        <begin position="1"/>
        <end position="23"/>
    </location>
</feature>
<feature type="compositionally biased region" description="Low complexity" evidence="13">
    <location>
        <begin position="1053"/>
        <end position="1071"/>
    </location>
</feature>
<dbReference type="GO" id="GO:1990625">
    <property type="term" value="P:negative regulation of cytoplasmic translational initiation in response to stress"/>
    <property type="evidence" value="ECO:0007669"/>
    <property type="project" value="TreeGrafter"/>
</dbReference>
<dbReference type="SUPFAM" id="SSF56112">
    <property type="entry name" value="Protein kinase-like (PK-like)"/>
    <property type="match status" value="1"/>
</dbReference>
<keyword evidence="3" id="KW-0808">Transferase</keyword>
<comment type="catalytic activity">
    <reaction evidence="8">
        <text>L-threonyl-[protein] + ATP = O-phospho-L-threonyl-[protein] + ADP + H(+)</text>
        <dbReference type="Rhea" id="RHEA:46608"/>
        <dbReference type="Rhea" id="RHEA-COMP:11060"/>
        <dbReference type="Rhea" id="RHEA-COMP:11605"/>
        <dbReference type="ChEBI" id="CHEBI:15378"/>
        <dbReference type="ChEBI" id="CHEBI:30013"/>
        <dbReference type="ChEBI" id="CHEBI:30616"/>
        <dbReference type="ChEBI" id="CHEBI:61977"/>
        <dbReference type="ChEBI" id="CHEBI:456216"/>
        <dbReference type="EC" id="2.7.11.1"/>
    </reaction>
</comment>
<dbReference type="Pfam" id="PF13393">
    <property type="entry name" value="tRNA-synt_His"/>
    <property type="match status" value="1"/>
</dbReference>
<dbReference type="GO" id="GO:0005524">
    <property type="term" value="F:ATP binding"/>
    <property type="evidence" value="ECO:0007669"/>
    <property type="project" value="UniProtKB-UniRule"/>
</dbReference>
<feature type="compositionally biased region" description="Low complexity" evidence="13">
    <location>
        <begin position="786"/>
        <end position="822"/>
    </location>
</feature>
<feature type="region of interest" description="Disordered" evidence="13">
    <location>
        <begin position="529"/>
        <end position="607"/>
    </location>
</feature>
<feature type="compositionally biased region" description="Low complexity" evidence="13">
    <location>
        <begin position="654"/>
        <end position="670"/>
    </location>
</feature>
<dbReference type="SMART" id="SM00220">
    <property type="entry name" value="S_TKc"/>
    <property type="match status" value="1"/>
</dbReference>
<dbReference type="InterPro" id="IPR050339">
    <property type="entry name" value="CC_SR_Kinase"/>
</dbReference>
<evidence type="ECO:0000259" key="15">
    <source>
        <dbReference type="PROSITE" id="PS50908"/>
    </source>
</evidence>
<dbReference type="PROSITE" id="PS00108">
    <property type="entry name" value="PROTEIN_KINASE_ST"/>
    <property type="match status" value="1"/>
</dbReference>
<feature type="active site" description="Proton acceptor" evidence="10">
    <location>
        <position position="753"/>
    </location>
</feature>
<feature type="region of interest" description="Disordered" evidence="13">
    <location>
        <begin position="280"/>
        <end position="309"/>
    </location>
</feature>
<gene>
    <name evidence="16" type="ORF">DLAC_08262</name>
</gene>
<proteinExistence type="inferred from homology"/>
<dbReference type="SUPFAM" id="SSF55681">
    <property type="entry name" value="Class II aaRS and biotin synthetases"/>
    <property type="match status" value="1"/>
</dbReference>
<comment type="similarity">
    <text evidence="7">Belongs to the protein kinase superfamily. Ser/Thr protein kinase family. GCN2 subfamily.</text>
</comment>
<dbReference type="PANTHER" id="PTHR11042:SF136">
    <property type="entry name" value="EIF-2-ALPHA KINASE GCN2"/>
    <property type="match status" value="1"/>
</dbReference>
<dbReference type="EMBL" id="LODT01000035">
    <property type="protein sequence ID" value="KYQ91316.1"/>
    <property type="molecule type" value="Genomic_DNA"/>
</dbReference>
<evidence type="ECO:0000256" key="1">
    <source>
        <dbReference type="ARBA" id="ARBA00012513"/>
    </source>
</evidence>
<dbReference type="PROSITE" id="PS50011">
    <property type="entry name" value="PROTEIN_KINASE_DOM"/>
    <property type="match status" value="1"/>
</dbReference>
<dbReference type="GO" id="GO:0009893">
    <property type="term" value="P:positive regulation of metabolic process"/>
    <property type="evidence" value="ECO:0007669"/>
    <property type="project" value="UniProtKB-ARBA"/>
</dbReference>
<dbReference type="Gene3D" id="1.10.510.10">
    <property type="entry name" value="Transferase(Phosphotransferase) domain 1"/>
    <property type="match status" value="1"/>
</dbReference>
<dbReference type="Gene3D" id="3.30.200.20">
    <property type="entry name" value="Phosphorylase Kinase, domain 1"/>
    <property type="match status" value="1"/>
</dbReference>
<evidence type="ECO:0000256" key="13">
    <source>
        <dbReference type="SAM" id="MobiDB-lite"/>
    </source>
</evidence>
<dbReference type="InterPro" id="IPR041715">
    <property type="entry name" value="HisRS-like_core"/>
</dbReference>
<dbReference type="InterPro" id="IPR017441">
    <property type="entry name" value="Protein_kinase_ATP_BS"/>
</dbReference>
<evidence type="ECO:0000313" key="16">
    <source>
        <dbReference type="EMBL" id="KYQ91316.1"/>
    </source>
</evidence>
<comment type="caution">
    <text evidence="16">The sequence shown here is derived from an EMBL/GenBank/DDBJ whole genome shotgun (WGS) entry which is preliminary data.</text>
</comment>
<feature type="region of interest" description="Disordered" evidence="13">
    <location>
        <begin position="786"/>
        <end position="825"/>
    </location>
</feature>
<protein>
    <recommendedName>
        <fullName evidence="1">non-specific serine/threonine protein kinase</fullName>
        <ecNumber evidence="1">2.7.11.1</ecNumber>
    </recommendedName>
</protein>
<dbReference type="InterPro" id="IPR006575">
    <property type="entry name" value="RWD_dom"/>
</dbReference>
<feature type="compositionally biased region" description="Polar residues" evidence="13">
    <location>
        <begin position="220"/>
        <end position="236"/>
    </location>
</feature>
<dbReference type="OMA" id="MEYCQKI"/>
<evidence type="ECO:0000313" key="17">
    <source>
        <dbReference type="Proteomes" id="UP000076078"/>
    </source>
</evidence>
<feature type="binding site" evidence="12">
    <location>
        <position position="484"/>
    </location>
    <ligand>
        <name>ATP</name>
        <dbReference type="ChEBI" id="CHEBI:30616"/>
    </ligand>
</feature>
<dbReference type="InParanoid" id="A0A151ZBJ4"/>
<dbReference type="Gene3D" id="3.40.50.800">
    <property type="entry name" value="Anticodon-binding domain"/>
    <property type="match status" value="1"/>
</dbReference>
<dbReference type="InterPro" id="IPR011009">
    <property type="entry name" value="Kinase-like_dom_sf"/>
</dbReference>
<keyword evidence="4 11" id="KW-0547">Nucleotide-binding</keyword>
<evidence type="ECO:0000256" key="2">
    <source>
        <dbReference type="ARBA" id="ARBA00022527"/>
    </source>
</evidence>
<dbReference type="CDD" id="cd14046">
    <property type="entry name" value="STKc_EIF2AK4_GCN2_rpt2"/>
    <property type="match status" value="1"/>
</dbReference>
<feature type="domain" description="RWD" evidence="15">
    <location>
        <begin position="73"/>
        <end position="198"/>
    </location>
</feature>
<dbReference type="Proteomes" id="UP000076078">
    <property type="component" value="Unassembled WGS sequence"/>
</dbReference>
<evidence type="ECO:0000256" key="4">
    <source>
        <dbReference type="ARBA" id="ARBA00022741"/>
    </source>
</evidence>
<feature type="domain" description="Protein kinase" evidence="14">
    <location>
        <begin position="454"/>
        <end position="947"/>
    </location>
</feature>
<dbReference type="InterPro" id="IPR045864">
    <property type="entry name" value="aa-tRNA-synth_II/BPL/LPL"/>
</dbReference>
<keyword evidence="17" id="KW-1185">Reference proteome</keyword>
<evidence type="ECO:0000256" key="12">
    <source>
        <dbReference type="PROSITE-ProRule" id="PRU10141"/>
    </source>
</evidence>
<keyword evidence="2" id="KW-0723">Serine/threonine-protein kinase</keyword>
<feature type="compositionally biased region" description="Basic residues" evidence="13">
    <location>
        <begin position="673"/>
        <end position="683"/>
    </location>
</feature>
<dbReference type="InterPro" id="IPR024435">
    <property type="entry name" value="HisRS-related_dom"/>
</dbReference>
<dbReference type="InterPro" id="IPR036621">
    <property type="entry name" value="Anticodon-bd_dom_sf"/>
</dbReference>
<dbReference type="InterPro" id="IPR008271">
    <property type="entry name" value="Ser/Thr_kinase_AS"/>
</dbReference>
<dbReference type="CDD" id="cd23823">
    <property type="entry name" value="RWD_GCN2"/>
    <property type="match status" value="1"/>
</dbReference>
<dbReference type="InterPro" id="IPR016135">
    <property type="entry name" value="UBQ-conjugating_enzyme/RWD"/>
</dbReference>
<dbReference type="OrthoDB" id="341578at2759"/>
<evidence type="ECO:0000256" key="8">
    <source>
        <dbReference type="ARBA" id="ARBA00047899"/>
    </source>
</evidence>
<dbReference type="Pfam" id="PF12745">
    <property type="entry name" value="HGTP_anticodon2"/>
    <property type="match status" value="1"/>
</dbReference>
<dbReference type="Gene3D" id="3.30.930.10">
    <property type="entry name" value="Bira Bifunctional Protein, Domain 2"/>
    <property type="match status" value="1"/>
</dbReference>
<feature type="region of interest" description="Disordered" evidence="13">
    <location>
        <begin position="408"/>
        <end position="433"/>
    </location>
</feature>
<dbReference type="EC" id="2.7.11.1" evidence="1"/>
<dbReference type="GO" id="GO:0005829">
    <property type="term" value="C:cytosol"/>
    <property type="evidence" value="ECO:0007669"/>
    <property type="project" value="TreeGrafter"/>
</dbReference>
<feature type="region of interest" description="Disordered" evidence="13">
    <location>
        <begin position="652"/>
        <end position="700"/>
    </location>
</feature>
<dbReference type="PIRSF" id="PIRSF000660">
    <property type="entry name" value="Ser/Thr_PK_GCN2"/>
    <property type="match status" value="1"/>
</dbReference>
<name>A0A151ZBJ4_TIELA</name>
<feature type="region of interest" description="Disordered" evidence="13">
    <location>
        <begin position="220"/>
        <end position="239"/>
    </location>
</feature>
<dbReference type="STRING" id="361077.A0A151ZBJ4"/>
<evidence type="ECO:0000256" key="9">
    <source>
        <dbReference type="ARBA" id="ARBA00048679"/>
    </source>
</evidence>
<dbReference type="SMART" id="SM00591">
    <property type="entry name" value="RWD"/>
    <property type="match status" value="1"/>
</dbReference>
<dbReference type="PROSITE" id="PS50908">
    <property type="entry name" value="RWD"/>
    <property type="match status" value="1"/>
</dbReference>
<dbReference type="GO" id="GO:0004694">
    <property type="term" value="F:eukaryotic translation initiation factor 2alpha kinase activity"/>
    <property type="evidence" value="ECO:0007669"/>
    <property type="project" value="InterPro"/>
</dbReference>
<feature type="binding site" evidence="11">
    <location>
        <begin position="460"/>
        <end position="468"/>
    </location>
    <ligand>
        <name>ATP</name>
        <dbReference type="ChEBI" id="CHEBI:30616"/>
    </ligand>
</feature>
<keyword evidence="6 11" id="KW-0067">ATP-binding</keyword>
<organism evidence="16 17">
    <name type="scientific">Tieghemostelium lacteum</name>
    <name type="common">Slime mold</name>
    <name type="synonym">Dictyostelium lacteum</name>
    <dbReference type="NCBI Taxonomy" id="361077"/>
    <lineage>
        <taxon>Eukaryota</taxon>
        <taxon>Amoebozoa</taxon>
        <taxon>Evosea</taxon>
        <taxon>Eumycetozoa</taxon>
        <taxon>Dictyostelia</taxon>
        <taxon>Dictyosteliales</taxon>
        <taxon>Raperosteliaceae</taxon>
        <taxon>Tieghemostelium</taxon>
    </lineage>
</organism>
<feature type="compositionally biased region" description="Acidic residues" evidence="13">
    <location>
        <begin position="538"/>
        <end position="607"/>
    </location>
</feature>
<evidence type="ECO:0000256" key="6">
    <source>
        <dbReference type="ARBA" id="ARBA00022840"/>
    </source>
</evidence>
<dbReference type="Pfam" id="PF00069">
    <property type="entry name" value="Pkinase"/>
    <property type="match status" value="3"/>
</dbReference>